<dbReference type="EMBL" id="VSSQ01066846">
    <property type="protein sequence ID" value="MPN19309.1"/>
    <property type="molecule type" value="Genomic_DNA"/>
</dbReference>
<organism evidence="1">
    <name type="scientific">bioreactor metagenome</name>
    <dbReference type="NCBI Taxonomy" id="1076179"/>
    <lineage>
        <taxon>unclassified sequences</taxon>
        <taxon>metagenomes</taxon>
        <taxon>ecological metagenomes</taxon>
    </lineage>
</organism>
<accession>A0A645G0B5</accession>
<gene>
    <name evidence="1" type="ORF">SDC9_166676</name>
</gene>
<name>A0A645G0B5_9ZZZZ</name>
<sequence length="89" mass="9949">MNEGATRGFDDAHTMRLRIMAGVQNIGTEDIWVIQQVFNMLSGIQSFDQAGIVVIKSVFHWFATIEGFEGFELFVGQRSGHLYRVIAAA</sequence>
<comment type="caution">
    <text evidence="1">The sequence shown here is derived from an EMBL/GenBank/DDBJ whole genome shotgun (WGS) entry which is preliminary data.</text>
</comment>
<protein>
    <submittedName>
        <fullName evidence="1">Uncharacterized protein</fullName>
    </submittedName>
</protein>
<proteinExistence type="predicted"/>
<evidence type="ECO:0000313" key="1">
    <source>
        <dbReference type="EMBL" id="MPN19309.1"/>
    </source>
</evidence>
<dbReference type="AlphaFoldDB" id="A0A645G0B5"/>
<reference evidence="1" key="1">
    <citation type="submission" date="2019-08" db="EMBL/GenBank/DDBJ databases">
        <authorList>
            <person name="Kucharzyk K."/>
            <person name="Murdoch R.W."/>
            <person name="Higgins S."/>
            <person name="Loffler F."/>
        </authorList>
    </citation>
    <scope>NUCLEOTIDE SEQUENCE</scope>
</reference>